<accession>A0A128FGU9</accession>
<dbReference type="InterPro" id="IPR045175">
    <property type="entry name" value="M28_fam"/>
</dbReference>
<dbReference type="GO" id="GO:0005975">
    <property type="term" value="P:carbohydrate metabolic process"/>
    <property type="evidence" value="ECO:0007669"/>
    <property type="project" value="InterPro"/>
</dbReference>
<evidence type="ECO:0000256" key="5">
    <source>
        <dbReference type="ARBA" id="ARBA00022801"/>
    </source>
</evidence>
<dbReference type="SMART" id="SM00495">
    <property type="entry name" value="ChtBD3"/>
    <property type="match status" value="2"/>
</dbReference>
<feature type="chain" id="PRO_5007282454" evidence="7">
    <location>
        <begin position="21"/>
        <end position="681"/>
    </location>
</feature>
<dbReference type="CDD" id="cd12215">
    <property type="entry name" value="ChiC_BD"/>
    <property type="match status" value="2"/>
</dbReference>
<evidence type="ECO:0000256" key="6">
    <source>
        <dbReference type="ARBA" id="ARBA00022833"/>
    </source>
</evidence>
<protein>
    <submittedName>
        <fullName evidence="9">Bacterial leucyl aminopeptidase</fullName>
        <ecNumber evidence="9">3.4.11.10</ecNumber>
    </submittedName>
</protein>
<dbReference type="Pfam" id="PF04389">
    <property type="entry name" value="Peptidase_M28"/>
    <property type="match status" value="1"/>
</dbReference>
<feature type="domain" description="PKD" evidence="8">
    <location>
        <begin position="399"/>
        <end position="478"/>
    </location>
</feature>
<dbReference type="EC" id="3.4.11.10" evidence="9"/>
<dbReference type="InterPro" id="IPR035986">
    <property type="entry name" value="PKD_dom_sf"/>
</dbReference>
<dbReference type="GO" id="GO:0046872">
    <property type="term" value="F:metal ion binding"/>
    <property type="evidence" value="ECO:0007669"/>
    <property type="project" value="UniProtKB-KW"/>
</dbReference>
<evidence type="ECO:0000313" key="9">
    <source>
        <dbReference type="EMBL" id="CZF86019.1"/>
    </source>
</evidence>
<gene>
    <name evidence="9" type="ORF">GMA8713_04052</name>
</gene>
<dbReference type="InterPro" id="IPR003610">
    <property type="entry name" value="CBM5/12"/>
</dbReference>
<evidence type="ECO:0000259" key="8">
    <source>
        <dbReference type="PROSITE" id="PS50093"/>
    </source>
</evidence>
<keyword evidence="10" id="KW-1185">Reference proteome</keyword>
<evidence type="ECO:0000313" key="10">
    <source>
        <dbReference type="Proteomes" id="UP000073601"/>
    </source>
</evidence>
<dbReference type="Gene3D" id="3.40.630.10">
    <property type="entry name" value="Zn peptidases"/>
    <property type="match status" value="1"/>
</dbReference>
<dbReference type="GO" id="GO:0004177">
    <property type="term" value="F:aminopeptidase activity"/>
    <property type="evidence" value="ECO:0007669"/>
    <property type="project" value="UniProtKB-KW"/>
</dbReference>
<dbReference type="InterPro" id="IPR022409">
    <property type="entry name" value="PKD/Chitinase_dom"/>
</dbReference>
<dbReference type="InterPro" id="IPR036573">
    <property type="entry name" value="CBM_sf_5/12"/>
</dbReference>
<keyword evidence="5 9" id="KW-0378">Hydrolase</keyword>
<dbReference type="CDD" id="cd00146">
    <property type="entry name" value="PKD"/>
    <property type="match status" value="2"/>
</dbReference>
<dbReference type="Gene3D" id="2.60.40.10">
    <property type="entry name" value="Immunoglobulins"/>
    <property type="match status" value="2"/>
</dbReference>
<keyword evidence="2" id="KW-0645">Protease</keyword>
<proteinExistence type="predicted"/>
<dbReference type="GO" id="GO:0006508">
    <property type="term" value="P:proteolysis"/>
    <property type="evidence" value="ECO:0007669"/>
    <property type="project" value="UniProtKB-KW"/>
</dbReference>
<feature type="signal peptide" evidence="7">
    <location>
        <begin position="1"/>
        <end position="20"/>
    </location>
</feature>
<dbReference type="Pfam" id="PF18911">
    <property type="entry name" value="PKD_4"/>
    <property type="match status" value="2"/>
</dbReference>
<dbReference type="PANTHER" id="PTHR12147:SF56">
    <property type="entry name" value="AMINOPEPTIDASE YDR415C-RELATED"/>
    <property type="match status" value="1"/>
</dbReference>
<keyword evidence="1 9" id="KW-0031">Aminopeptidase</keyword>
<evidence type="ECO:0000256" key="3">
    <source>
        <dbReference type="ARBA" id="ARBA00022723"/>
    </source>
</evidence>
<keyword evidence="3" id="KW-0479">Metal-binding</keyword>
<dbReference type="GO" id="GO:0005576">
    <property type="term" value="C:extracellular region"/>
    <property type="evidence" value="ECO:0007669"/>
    <property type="project" value="InterPro"/>
</dbReference>
<dbReference type="Pfam" id="PF02839">
    <property type="entry name" value="CBM_5_12"/>
    <property type="match status" value="2"/>
</dbReference>
<keyword evidence="6" id="KW-0862">Zinc</keyword>
<dbReference type="PANTHER" id="PTHR12147">
    <property type="entry name" value="METALLOPEPTIDASE M28 FAMILY MEMBER"/>
    <property type="match status" value="1"/>
</dbReference>
<dbReference type="EMBL" id="FIZY01000050">
    <property type="protein sequence ID" value="CZF86019.1"/>
    <property type="molecule type" value="Genomic_DNA"/>
</dbReference>
<name>A0A128FGU9_9GAMM</name>
<dbReference type="SUPFAM" id="SSF53187">
    <property type="entry name" value="Zn-dependent exopeptidases"/>
    <property type="match status" value="1"/>
</dbReference>
<dbReference type="InterPro" id="IPR000601">
    <property type="entry name" value="PKD_dom"/>
</dbReference>
<keyword evidence="4 7" id="KW-0732">Signal</keyword>
<dbReference type="GO" id="GO:0030246">
    <property type="term" value="F:carbohydrate binding"/>
    <property type="evidence" value="ECO:0007669"/>
    <property type="project" value="InterPro"/>
</dbReference>
<dbReference type="InterPro" id="IPR013783">
    <property type="entry name" value="Ig-like_fold"/>
</dbReference>
<evidence type="ECO:0000256" key="2">
    <source>
        <dbReference type="ARBA" id="ARBA00022670"/>
    </source>
</evidence>
<dbReference type="AlphaFoldDB" id="A0A128FGU9"/>
<feature type="domain" description="PKD" evidence="8">
    <location>
        <begin position="543"/>
        <end position="629"/>
    </location>
</feature>
<evidence type="ECO:0000256" key="1">
    <source>
        <dbReference type="ARBA" id="ARBA00022438"/>
    </source>
</evidence>
<dbReference type="SUPFAM" id="SSF51055">
    <property type="entry name" value="Carbohydrate binding domain"/>
    <property type="match status" value="2"/>
</dbReference>
<reference evidence="10" key="1">
    <citation type="submission" date="2016-02" db="EMBL/GenBank/DDBJ databases">
        <authorList>
            <person name="Rodrigo-Torres Lidia"/>
            <person name="Arahal R.David."/>
        </authorList>
    </citation>
    <scope>NUCLEOTIDE SEQUENCE [LARGE SCALE GENOMIC DNA]</scope>
    <source>
        <strain evidence="10">CECT 8713</strain>
    </source>
</reference>
<dbReference type="GO" id="GO:0004553">
    <property type="term" value="F:hydrolase activity, hydrolyzing O-glycosyl compounds"/>
    <property type="evidence" value="ECO:0007669"/>
    <property type="project" value="InterPro"/>
</dbReference>
<dbReference type="Proteomes" id="UP000073601">
    <property type="component" value="Unassembled WGS sequence"/>
</dbReference>
<dbReference type="PROSITE" id="PS50093">
    <property type="entry name" value="PKD"/>
    <property type="match status" value="2"/>
</dbReference>
<dbReference type="RefSeq" id="WP_062713580.1">
    <property type="nucleotide sequence ID" value="NZ_CAWRCI010000050.1"/>
</dbReference>
<evidence type="ECO:0000256" key="7">
    <source>
        <dbReference type="SAM" id="SignalP"/>
    </source>
</evidence>
<dbReference type="GO" id="GO:0008235">
    <property type="term" value="F:metalloexopeptidase activity"/>
    <property type="evidence" value="ECO:0007669"/>
    <property type="project" value="InterPro"/>
</dbReference>
<dbReference type="OrthoDB" id="9789219at2"/>
<organism evidence="9 10">
    <name type="scientific">Grimontia marina</name>
    <dbReference type="NCBI Taxonomy" id="646534"/>
    <lineage>
        <taxon>Bacteria</taxon>
        <taxon>Pseudomonadati</taxon>
        <taxon>Pseudomonadota</taxon>
        <taxon>Gammaproteobacteria</taxon>
        <taxon>Vibrionales</taxon>
        <taxon>Vibrionaceae</taxon>
        <taxon>Grimontia</taxon>
    </lineage>
</organism>
<dbReference type="Gene3D" id="2.10.10.20">
    <property type="entry name" value="Carbohydrate-binding module superfamily 5/12"/>
    <property type="match status" value="2"/>
</dbReference>
<dbReference type="InterPro" id="IPR007484">
    <property type="entry name" value="Peptidase_M28"/>
</dbReference>
<sequence length="681" mass="74306">MINKNWFILPIMLTSGLASAEDIWLTVGKDTLHVAEQLEGYALSTSYTGFAASPIAVIKIDDSEQSRFSNLLHAQFNRCPGFMAHNSEQEAIEAQINAQKQTTFIAPPLVAQDVLPNLLASVQEAEITSVIRSLSGFKNRFYNTSHGKQASDWIHNRWQSLAAGRSDVSVEIYNHASWPQNSVILTFKGHTKPDEVVVIGGHLDSTIGNSTGEHSSAPGADDNASGIATFTEVIRVLANNPEFKPDRTLRFIGYAAEEVGLRGSGEIARSYKSRNVDVKGVLQLDMTNYQGSPDDFYFLTDYTNATQNSFLKSLVSKYLPQYRYNETRCGYACSDHASWHQQGYPASMPSESKFGEHNPHIHTPQDTLDKSANAAAHAFKFAQLALAYAVEMTVTEPTENQPPKASFSASAKGLTVTLNQGSSDDKGIERYEWSFGDGTTSSQISPTHTYSSSGNYTISLTVFDAEGQSDNVIQQVTVSDVNCFVAAYPAWSAAASYKAGDKVSYGGKNYEAIWWSTGATPSVYTNVWKLIDDDGSNGSGECDNEAPVASFTLSANGMMVSFQSTSTDDNAIVSYLWNFGDNSQSTQANPSHQYSKEGVFSVSLTVKDDEGLTHTVTQQVEVSKTDTGTCSVSPWDAGTVYLTGTEVAHEGNRYRARWWTQGDNPTESGPWGVWENIGVCQ</sequence>
<evidence type="ECO:0000256" key="4">
    <source>
        <dbReference type="ARBA" id="ARBA00022729"/>
    </source>
</evidence>
<dbReference type="SUPFAM" id="SSF49299">
    <property type="entry name" value="PKD domain"/>
    <property type="match status" value="2"/>
</dbReference>
<dbReference type="SMART" id="SM00089">
    <property type="entry name" value="PKD"/>
    <property type="match status" value="2"/>
</dbReference>